<proteinExistence type="predicted"/>
<protein>
    <submittedName>
        <fullName evidence="3">Hemophore</fullName>
    </submittedName>
</protein>
<evidence type="ECO:0000256" key="1">
    <source>
        <dbReference type="SAM" id="SignalP"/>
    </source>
</evidence>
<dbReference type="EMBL" id="CP092429">
    <property type="protein sequence ID" value="ULP51181.1"/>
    <property type="molecule type" value="Genomic_DNA"/>
</dbReference>
<dbReference type="InterPro" id="IPR038378">
    <property type="entry name" value="MHB_sf"/>
</dbReference>
<feature type="domain" description="Haemophore haem-binding" evidence="2">
    <location>
        <begin position="39"/>
        <end position="116"/>
    </location>
</feature>
<sequence>MKSGNATKRRGLFAALVAVGLPGLALVTVAEPTATGATDPCAASEVARTIGSVAKQTGDYLDSHPETNQAMTAAFQGSAGPQSFGSLKSYLEKNPKVASDLQSLSQPLTNLSTQCRLPITLSQAVGLAQAAQDGGALSGLPAVGLPLTPGNLPVAAGPLPGPARANRAG</sequence>
<dbReference type="Gene3D" id="1.20.20.20">
    <property type="entry name" value="Haemophore, haem-binding domain"/>
    <property type="match status" value="1"/>
</dbReference>
<reference evidence="3" key="1">
    <citation type="submission" date="2022-08" db="EMBL/GenBank/DDBJ databases">
        <title>Whole genome sequencing of non-tuberculosis mycobacteria type-strains.</title>
        <authorList>
            <person name="Igarashi Y."/>
            <person name="Osugi A."/>
            <person name="Mitarai S."/>
        </authorList>
    </citation>
    <scope>NUCLEOTIDE SEQUENCE</scope>
    <source>
        <strain evidence="3">ATCC 19423</strain>
    </source>
</reference>
<dbReference type="NCBIfam" id="TIGR04530">
    <property type="entry name" value="hemophoreRv0203"/>
    <property type="match status" value="1"/>
</dbReference>
<organism evidence="3 4">
    <name type="scientific">Mycobacterium ulcerans</name>
    <dbReference type="NCBI Taxonomy" id="1809"/>
    <lineage>
        <taxon>Bacteria</taxon>
        <taxon>Bacillati</taxon>
        <taxon>Actinomycetota</taxon>
        <taxon>Actinomycetes</taxon>
        <taxon>Mycobacteriales</taxon>
        <taxon>Mycobacteriaceae</taxon>
        <taxon>Mycobacterium</taxon>
        <taxon>Mycobacterium ulcerans group</taxon>
    </lineage>
</organism>
<evidence type="ECO:0000259" key="2">
    <source>
        <dbReference type="Pfam" id="PF16525"/>
    </source>
</evidence>
<evidence type="ECO:0000313" key="3">
    <source>
        <dbReference type="EMBL" id="ULP51181.1"/>
    </source>
</evidence>
<dbReference type="InterPro" id="IPR032407">
    <property type="entry name" value="MHB"/>
</dbReference>
<keyword evidence="4" id="KW-1185">Reference proteome</keyword>
<gene>
    <name evidence="3" type="ORF">MJO63_20570</name>
</gene>
<feature type="chain" id="PRO_5047547583" evidence="1">
    <location>
        <begin position="31"/>
        <end position="169"/>
    </location>
</feature>
<dbReference type="Proteomes" id="UP001055253">
    <property type="component" value="Chromosome"/>
</dbReference>
<dbReference type="RefSeq" id="WP_011739305.1">
    <property type="nucleotide sequence ID" value="NZ_CP085200.1"/>
</dbReference>
<dbReference type="Pfam" id="PF16525">
    <property type="entry name" value="MHB"/>
    <property type="match status" value="1"/>
</dbReference>
<dbReference type="InterPro" id="IPR030937">
    <property type="entry name" value="Hemophore_Rv0203"/>
</dbReference>
<feature type="signal peptide" evidence="1">
    <location>
        <begin position="1"/>
        <end position="30"/>
    </location>
</feature>
<keyword evidence="1" id="KW-0732">Signal</keyword>
<accession>A0ABY3V4E0</accession>
<dbReference type="NCBIfam" id="TIGR04529">
    <property type="entry name" value="MTB_hemophore"/>
    <property type="match status" value="1"/>
</dbReference>
<evidence type="ECO:0000313" key="4">
    <source>
        <dbReference type="Proteomes" id="UP001055253"/>
    </source>
</evidence>
<name>A0ABY3V4E0_MYCUL</name>